<keyword evidence="4" id="KW-1185">Reference proteome</keyword>
<feature type="compositionally biased region" description="Polar residues" evidence="1">
    <location>
        <begin position="1013"/>
        <end position="1027"/>
    </location>
</feature>
<dbReference type="Proteomes" id="UP000566819">
    <property type="component" value="Unassembled WGS sequence"/>
</dbReference>
<feature type="region of interest" description="Disordered" evidence="1">
    <location>
        <begin position="1"/>
        <end position="89"/>
    </location>
</feature>
<dbReference type="PANTHER" id="PTHR46411:SF2">
    <property type="entry name" value="AAA+ ATPASE DOMAIN-CONTAINING PROTEIN"/>
    <property type="match status" value="1"/>
</dbReference>
<gene>
    <name evidence="3" type="ORF">G7Y89_g7572</name>
</gene>
<evidence type="ECO:0000259" key="2">
    <source>
        <dbReference type="SMART" id="SM00382"/>
    </source>
</evidence>
<dbReference type="GO" id="GO:0005524">
    <property type="term" value="F:ATP binding"/>
    <property type="evidence" value="ECO:0007669"/>
    <property type="project" value="InterPro"/>
</dbReference>
<feature type="domain" description="AAA+ ATPase" evidence="2">
    <location>
        <begin position="710"/>
        <end position="837"/>
    </location>
</feature>
<dbReference type="Gene3D" id="3.40.50.300">
    <property type="entry name" value="P-loop containing nucleotide triphosphate hydrolases"/>
    <property type="match status" value="1"/>
</dbReference>
<accession>A0A8H4RK76</accession>
<name>A0A8H4RK76_9HELO</name>
<dbReference type="PANTHER" id="PTHR46411">
    <property type="entry name" value="FAMILY ATPASE, PUTATIVE-RELATED"/>
    <property type="match status" value="1"/>
</dbReference>
<dbReference type="SUPFAM" id="SSF52540">
    <property type="entry name" value="P-loop containing nucleoside triphosphate hydrolases"/>
    <property type="match status" value="1"/>
</dbReference>
<reference evidence="3 4" key="1">
    <citation type="submission" date="2020-03" db="EMBL/GenBank/DDBJ databases">
        <title>Draft Genome Sequence of Cudoniella acicularis.</title>
        <authorList>
            <person name="Buettner E."/>
            <person name="Kellner H."/>
        </authorList>
    </citation>
    <scope>NUCLEOTIDE SEQUENCE [LARGE SCALE GENOMIC DNA]</scope>
    <source>
        <strain evidence="3 4">DSM 108380</strain>
    </source>
</reference>
<evidence type="ECO:0000256" key="1">
    <source>
        <dbReference type="SAM" id="MobiDB-lite"/>
    </source>
</evidence>
<comment type="caution">
    <text evidence="3">The sequence shown here is derived from an EMBL/GenBank/DDBJ whole genome shotgun (WGS) entry which is preliminary data.</text>
</comment>
<protein>
    <recommendedName>
        <fullName evidence="2">AAA+ ATPase domain-containing protein</fullName>
    </recommendedName>
</protein>
<dbReference type="AlphaFoldDB" id="A0A8H4RK76"/>
<dbReference type="CDD" id="cd19481">
    <property type="entry name" value="RecA-like_protease"/>
    <property type="match status" value="1"/>
</dbReference>
<dbReference type="InterPro" id="IPR054289">
    <property type="entry name" value="DUF7025"/>
</dbReference>
<dbReference type="GO" id="GO:0016887">
    <property type="term" value="F:ATP hydrolysis activity"/>
    <property type="evidence" value="ECO:0007669"/>
    <property type="project" value="InterPro"/>
</dbReference>
<dbReference type="OrthoDB" id="10042665at2759"/>
<feature type="region of interest" description="Disordered" evidence="1">
    <location>
        <begin position="980"/>
        <end position="1043"/>
    </location>
</feature>
<dbReference type="Pfam" id="PF00004">
    <property type="entry name" value="AAA"/>
    <property type="match status" value="1"/>
</dbReference>
<sequence length="1043" mass="117755">METDTISNVQDPENTPKSTEYGPVPAAIQPEEEPEKLEAPTSEGIPIPEPTEQPFEEEPEPDRQDDAGSPSSSGNESDVSIRSLERRKKKVTKAIVSDNRLLQMSLKREKNPEKTVKTAIAVFPGMKKMRAIFLNCPRVQNGHFENKSGKSFKMMKKKDKHILELLKGEVGNGKGRFSNVTSHRRLKRSAAADSAASGVENLVTEAETKIPSRIRIHSEGINRALEQVTSYKWGTHSMCTLVQPFKTVVRCEGELRKEVERLAALYPDPASFDSPDPGNVLSSEKQHFGVTHLAGSDDKTLQSKEPASDACEQISEAAKKKAREFLEQKNMTKEEFKEGRAALEDLRFFIQFIDSRLKGLLTVKRQVEGGPLKTIAFSNLFLLFKPGDVVLSQDRKQAYEILAVSGGLPLDKEKTRAAEYGRGTHSSGLYPYNIHDVVSPFILDCYHFDFNGTMYGPAQRSFAISYFHDEKPISYLPVFPERCLEKGQNYRDDLINRGRKFVDLVKDGKRFAHKSYSGLGTNVKGDIEEIDSQVIIDFSEAFRKHPDWAPELGLTGITERDPREMTDCTGTSHFTENDNVCVMCEYDNYWPDEEIIHQLCADHLATVAEEMQPTQEVKDMLSFPRALLLLPARLFGFVLRSRKWVSLDVNNIGPLDSPEESFKDLVINPEHKMMVQAIVETHSRGSNTDGEQASNAAAKYQEDIIRGKGTGRILLLHGPPGVGKTSTAECVADLTGRPLFQITCGDIGTEPEDVERNLDESFLLAHRWGCVLLLDEADVFLQERDRVNLKRNSLVSVFLRVLEYYPGILILTTNREGIFDEAFRSRIHIILHYERPTLENWLQIWRNNIRRAKKQFDIDDEAIIKWAGKSFEKLNWNGRQIRNAFQAATALANYNALRDQRIRALDGIAQNQDKTPKIELHKGYFKQVANLSTSFDLYIDSIFGVEKVEDRVLKAGNRNDGWGRTPNVNMHNQNMGNMNYRMQESPRASPMPQKGRAPGRRPVQSGYGDQRQEPLQSQYRQSPQGTMNNGGFGYEQDASDSDA</sequence>
<dbReference type="InterPro" id="IPR003593">
    <property type="entry name" value="AAA+_ATPase"/>
</dbReference>
<dbReference type="EMBL" id="JAAMPI010000537">
    <property type="protein sequence ID" value="KAF4630558.1"/>
    <property type="molecule type" value="Genomic_DNA"/>
</dbReference>
<feature type="compositionally biased region" description="Polar residues" evidence="1">
    <location>
        <begin position="69"/>
        <end position="80"/>
    </location>
</feature>
<dbReference type="InterPro" id="IPR003959">
    <property type="entry name" value="ATPase_AAA_core"/>
</dbReference>
<dbReference type="SMART" id="SM00382">
    <property type="entry name" value="AAA"/>
    <property type="match status" value="1"/>
</dbReference>
<dbReference type="InterPro" id="IPR056599">
    <property type="entry name" value="AAA_lid_fung"/>
</dbReference>
<organism evidence="3 4">
    <name type="scientific">Cudoniella acicularis</name>
    <dbReference type="NCBI Taxonomy" id="354080"/>
    <lineage>
        <taxon>Eukaryota</taxon>
        <taxon>Fungi</taxon>
        <taxon>Dikarya</taxon>
        <taxon>Ascomycota</taxon>
        <taxon>Pezizomycotina</taxon>
        <taxon>Leotiomycetes</taxon>
        <taxon>Helotiales</taxon>
        <taxon>Tricladiaceae</taxon>
        <taxon>Cudoniella</taxon>
    </lineage>
</organism>
<evidence type="ECO:0000313" key="3">
    <source>
        <dbReference type="EMBL" id="KAF4630558.1"/>
    </source>
</evidence>
<evidence type="ECO:0000313" key="4">
    <source>
        <dbReference type="Proteomes" id="UP000566819"/>
    </source>
</evidence>
<dbReference type="Pfam" id="PF23232">
    <property type="entry name" value="AAA_lid_13"/>
    <property type="match status" value="1"/>
</dbReference>
<proteinExistence type="predicted"/>
<feature type="compositionally biased region" description="Polar residues" evidence="1">
    <location>
        <begin position="1"/>
        <end position="18"/>
    </location>
</feature>
<dbReference type="InterPro" id="IPR027417">
    <property type="entry name" value="P-loop_NTPase"/>
</dbReference>
<dbReference type="Pfam" id="PF22942">
    <property type="entry name" value="DUF7025"/>
    <property type="match status" value="1"/>
</dbReference>